<dbReference type="CDD" id="cd02440">
    <property type="entry name" value="AdoMet_MTases"/>
    <property type="match status" value="1"/>
</dbReference>
<dbReference type="GO" id="GO:0016274">
    <property type="term" value="F:protein-arginine N-methyltransferase activity"/>
    <property type="evidence" value="ECO:0007669"/>
    <property type="project" value="InterPro"/>
</dbReference>
<dbReference type="InterPro" id="IPR055135">
    <property type="entry name" value="PRMT_dom"/>
</dbReference>
<dbReference type="PROSITE" id="PS51678">
    <property type="entry name" value="SAM_MT_PRMT"/>
    <property type="match status" value="2"/>
</dbReference>
<feature type="domain" description="Protein arginine N-methyltransferase" evidence="8">
    <location>
        <begin position="517"/>
        <end position="678"/>
    </location>
</feature>
<evidence type="ECO:0000256" key="6">
    <source>
        <dbReference type="PIRNR" id="PIRNR036946"/>
    </source>
</evidence>
<dbReference type="Gene3D" id="2.70.160.11">
    <property type="entry name" value="Hnrnp arginine n-methyltransferase1"/>
    <property type="match status" value="2"/>
</dbReference>
<sequence>MSTFVSVINPVTGKTDWRLQNDDYDFHQEIARSAYADMLHDTERNQKYYAALRRAVGILRGRGERVHVLDIGTGTGLLSMMAATLGADQVTACEAFSPMAECARKGIQQNGFADKIKLIPKRSTEIVVGKDGDMDSRANILITEVFDTELIGEGGIGTFTHAHRELLQNDCIVVPSVANMYVQPVRSDMVRRWRDIQPIRIQGCDDIAPPDELTKCGGAPSLHDLQMDQIPRDQFETVSDPIRVFRFDFSGKTPLPFENQSQNVIKSQTSGQVDGVFMWWDLEMDTQGEIILSCAPSWAHPKIEELQWRDHWMQAIYYPSIPLEVNKGEEVKVISYHDEYSLWFEVAKGSSEKEDCHKEGGPVCSCGAHICFSRSRIGMMNDPIRRQIYQKVLQQNVTSDTTCLCLGDGNIMALVAARLGCKQVFSVETNPSTRKVMQSFIRKNGLEGVITVLTKDPETLTPTDFGDRKVDLVVGEPYFQSSVLPWHNISHWYSIEQLSSVLADEAKIFPAGMMIKAMAVEFTDLWKIRAPVGVCEGFNLQVFDDLIDRSSNVADENVEPQPLWEYPCTARSGIVDIYNFQYTSSWDKTAVTMTKTLNIKSEGPCNAVVLWADFDFGGNCGVSTGPRETPHVGKEVKWDFYTRQGVHLLKHPLTSGNIERGDNSVTQRAIHVTLNFKPKQGELEFTFKSES</sequence>
<comment type="caution">
    <text evidence="9">The sequence shown here is derived from an EMBL/GenBank/DDBJ whole genome shotgun (WGS) entry which is preliminary data.</text>
</comment>
<comment type="function">
    <text evidence="6">Arginine methyltransferase that can both catalyze the formation of omega-N monomethylarginine (MMA) and symmetrical dimethylarginine (sDMA).</text>
</comment>
<dbReference type="PANTHER" id="PTHR11006">
    <property type="entry name" value="PROTEIN ARGININE N-METHYLTRANSFERASE"/>
    <property type="match status" value="1"/>
</dbReference>
<keyword evidence="2 7" id="KW-0808">Transferase</keyword>
<dbReference type="STRING" id="6573.A0A210QHG6"/>
<dbReference type="FunFam" id="3.40.50.150:FF:000070">
    <property type="entry name" value="Protein arginine N-methyltransferase 7"/>
    <property type="match status" value="1"/>
</dbReference>
<reference evidence="9 10" key="1">
    <citation type="journal article" date="2017" name="Nat. Ecol. Evol.">
        <title>Scallop genome provides insights into evolution of bilaterian karyotype and development.</title>
        <authorList>
            <person name="Wang S."/>
            <person name="Zhang J."/>
            <person name="Jiao W."/>
            <person name="Li J."/>
            <person name="Xun X."/>
            <person name="Sun Y."/>
            <person name="Guo X."/>
            <person name="Huan P."/>
            <person name="Dong B."/>
            <person name="Zhang L."/>
            <person name="Hu X."/>
            <person name="Sun X."/>
            <person name="Wang J."/>
            <person name="Zhao C."/>
            <person name="Wang Y."/>
            <person name="Wang D."/>
            <person name="Huang X."/>
            <person name="Wang R."/>
            <person name="Lv J."/>
            <person name="Li Y."/>
            <person name="Zhang Z."/>
            <person name="Liu B."/>
            <person name="Lu W."/>
            <person name="Hui Y."/>
            <person name="Liang J."/>
            <person name="Zhou Z."/>
            <person name="Hou R."/>
            <person name="Li X."/>
            <person name="Liu Y."/>
            <person name="Li H."/>
            <person name="Ning X."/>
            <person name="Lin Y."/>
            <person name="Zhao L."/>
            <person name="Xing Q."/>
            <person name="Dou J."/>
            <person name="Li Y."/>
            <person name="Mao J."/>
            <person name="Guo H."/>
            <person name="Dou H."/>
            <person name="Li T."/>
            <person name="Mu C."/>
            <person name="Jiang W."/>
            <person name="Fu Q."/>
            <person name="Fu X."/>
            <person name="Miao Y."/>
            <person name="Liu J."/>
            <person name="Yu Q."/>
            <person name="Li R."/>
            <person name="Liao H."/>
            <person name="Li X."/>
            <person name="Kong Y."/>
            <person name="Jiang Z."/>
            <person name="Chourrout D."/>
            <person name="Li R."/>
            <person name="Bao Z."/>
        </authorList>
    </citation>
    <scope>NUCLEOTIDE SEQUENCE [LARGE SCALE GENOMIC DNA]</scope>
    <source>
        <strain evidence="9 10">PY_sf001</strain>
    </source>
</reference>
<evidence type="ECO:0000256" key="5">
    <source>
        <dbReference type="ARBA" id="ARBA00025081"/>
    </source>
</evidence>
<organism evidence="9 10">
    <name type="scientific">Mizuhopecten yessoensis</name>
    <name type="common">Japanese scallop</name>
    <name type="synonym">Patinopecten yessoensis</name>
    <dbReference type="NCBI Taxonomy" id="6573"/>
    <lineage>
        <taxon>Eukaryota</taxon>
        <taxon>Metazoa</taxon>
        <taxon>Spiralia</taxon>
        <taxon>Lophotrochozoa</taxon>
        <taxon>Mollusca</taxon>
        <taxon>Bivalvia</taxon>
        <taxon>Autobranchia</taxon>
        <taxon>Pteriomorphia</taxon>
        <taxon>Pectinida</taxon>
        <taxon>Pectinoidea</taxon>
        <taxon>Pectinidae</taxon>
        <taxon>Mizuhopecten</taxon>
    </lineage>
</organism>
<dbReference type="OrthoDB" id="412876at2759"/>
<dbReference type="InterPro" id="IPR014644">
    <property type="entry name" value="MeTrfase_PRMT7"/>
</dbReference>
<dbReference type="GO" id="GO:0032259">
    <property type="term" value="P:methylation"/>
    <property type="evidence" value="ECO:0007669"/>
    <property type="project" value="UniProtKB-KW"/>
</dbReference>
<protein>
    <recommendedName>
        <fullName evidence="6">Protein arginine N-methyltransferase</fullName>
        <ecNumber evidence="6">2.1.1.-</ecNumber>
    </recommendedName>
</protein>
<keyword evidence="3 7" id="KW-0949">S-adenosyl-L-methionine</keyword>
<evidence type="ECO:0000256" key="4">
    <source>
        <dbReference type="ARBA" id="ARBA00022737"/>
    </source>
</evidence>
<keyword evidence="4" id="KW-0677">Repeat</keyword>
<evidence type="ECO:0000256" key="2">
    <source>
        <dbReference type="ARBA" id="ARBA00022679"/>
    </source>
</evidence>
<dbReference type="PIRSF" id="PIRSF036946">
    <property type="entry name" value="Arg_N-mtase"/>
    <property type="match status" value="1"/>
</dbReference>
<feature type="domain" description="Protein arginine N-methyltransferase" evidence="8">
    <location>
        <begin position="178"/>
        <end position="333"/>
    </location>
</feature>
<dbReference type="FunFam" id="3.40.50.150:FF:000071">
    <property type="entry name" value="Protein arginine N-methyltransferase 7"/>
    <property type="match status" value="1"/>
</dbReference>
<name>A0A210QHG6_MIZYE</name>
<dbReference type="Gene3D" id="3.40.50.150">
    <property type="entry name" value="Vaccinia Virus protein VP39"/>
    <property type="match status" value="2"/>
</dbReference>
<evidence type="ECO:0000313" key="10">
    <source>
        <dbReference type="Proteomes" id="UP000242188"/>
    </source>
</evidence>
<proteinExistence type="inferred from homology"/>
<evidence type="ECO:0000256" key="3">
    <source>
        <dbReference type="ARBA" id="ARBA00022691"/>
    </source>
</evidence>
<evidence type="ECO:0000313" key="9">
    <source>
        <dbReference type="EMBL" id="OWF48041.1"/>
    </source>
</evidence>
<dbReference type="Pfam" id="PF22528">
    <property type="entry name" value="PRMT_C"/>
    <property type="match status" value="2"/>
</dbReference>
<evidence type="ECO:0000256" key="1">
    <source>
        <dbReference type="ARBA" id="ARBA00022603"/>
    </source>
</evidence>
<dbReference type="InterPro" id="IPR025799">
    <property type="entry name" value="Arg_MeTrfase"/>
</dbReference>
<dbReference type="SUPFAM" id="SSF53335">
    <property type="entry name" value="S-adenosyl-L-methionine-dependent methyltransferases"/>
    <property type="match status" value="2"/>
</dbReference>
<dbReference type="PANTHER" id="PTHR11006:SF4">
    <property type="entry name" value="PROTEIN ARGININE N-METHYLTRANSFERASE 7"/>
    <property type="match status" value="1"/>
</dbReference>
<keyword evidence="1 7" id="KW-0489">Methyltransferase</keyword>
<dbReference type="Pfam" id="PF06325">
    <property type="entry name" value="PrmA"/>
    <property type="match status" value="1"/>
</dbReference>
<dbReference type="GO" id="GO:0042054">
    <property type="term" value="F:histone methyltransferase activity"/>
    <property type="evidence" value="ECO:0007669"/>
    <property type="project" value="TreeGrafter"/>
</dbReference>
<comment type="similarity">
    <text evidence="6">Belongs to the class I-like SAM-binding methyltransferase superfamily. Protein arginine N-methyltransferase family. PRMT7 subfamily.</text>
</comment>
<dbReference type="AlphaFoldDB" id="A0A210QHG6"/>
<dbReference type="InterPro" id="IPR029063">
    <property type="entry name" value="SAM-dependent_MTases_sf"/>
</dbReference>
<dbReference type="FunFam" id="2.70.160.11:FF:000014">
    <property type="entry name" value="Protein arginine N-methyltransferase 7"/>
    <property type="match status" value="1"/>
</dbReference>
<dbReference type="Proteomes" id="UP000242188">
    <property type="component" value="Unassembled WGS sequence"/>
</dbReference>
<evidence type="ECO:0000256" key="7">
    <source>
        <dbReference type="PROSITE-ProRule" id="PRU01015"/>
    </source>
</evidence>
<comment type="function">
    <text evidence="5">Essential arginine methyltransferase that can both catalyze the formation of omega-N monomethylarginine (MMA) and symmetrical dimethylarginine (sDMA). Specifically mediates the symmetrical dimethylation of arginine residues in the small nuclear ribonucleoproteins SmD1 and SmD3.</text>
</comment>
<keyword evidence="10" id="KW-1185">Reference proteome</keyword>
<gene>
    <name evidence="9" type="ORF">KP79_PYT13954</name>
</gene>
<dbReference type="EMBL" id="NEDP02003738">
    <property type="protein sequence ID" value="OWF48041.1"/>
    <property type="molecule type" value="Genomic_DNA"/>
</dbReference>
<evidence type="ECO:0000259" key="8">
    <source>
        <dbReference type="Pfam" id="PF22528"/>
    </source>
</evidence>
<dbReference type="EC" id="2.1.1.-" evidence="6"/>
<accession>A0A210QHG6</accession>